<dbReference type="Pfam" id="PF13635">
    <property type="entry name" value="DUF4143"/>
    <property type="match status" value="1"/>
</dbReference>
<dbReference type="EMBL" id="QXGL01000004">
    <property type="protein sequence ID" value="RSX52779.1"/>
    <property type="molecule type" value="Genomic_DNA"/>
</dbReference>
<sequence>MIYQRKAYQRLQEWKQSNGRASMLIEGARRVGKSVLAEEFGRREYAKYLLIDFSQAPREVIDLFLHQRHDVDSFFRYLFAFYAFEPVERDTLIIFDEVQFCPQARAFTKQLVADGRYDYLETGSLVSIQRNVKDILIPSEEESLELNPFDFEEFLWALGERPLADLINSNYQDKQPLPDMLHRKAERLFREYMLVGGMPQVIARYVTDNSFMAADEAKRSILRLYRQDIEKYGEIEAKNIAAIFDEIPAQLSRHEKRFRLASLRKGARYQAYQASFFWLADARLINPCFRSTDPNIGLGMNMEQSAVKCYMADTGLLVTHAFSDSRSTKENVYRDILFGKIELNEGMIVENIVAQQLKASGHKLFYFSQSDANSSRMRVEIDFLLAEPYENAAGRYRISPIEVKSGKRYSTSSLDKMRAMYGKRIGTEYVLAPKPLVADAQGNRIQLPLYMSGLL</sequence>
<dbReference type="Pfam" id="PF13173">
    <property type="entry name" value="AAA_14"/>
    <property type="match status" value="1"/>
</dbReference>
<organism evidence="3 4">
    <name type="scientific">Bifidobacterium goeldii</name>
    <dbReference type="NCBI Taxonomy" id="2306975"/>
    <lineage>
        <taxon>Bacteria</taxon>
        <taxon>Bacillati</taxon>
        <taxon>Actinomycetota</taxon>
        <taxon>Actinomycetes</taxon>
        <taxon>Bifidobacteriales</taxon>
        <taxon>Bifidobacteriaceae</taxon>
        <taxon>Bifidobacterium</taxon>
    </lineage>
</organism>
<dbReference type="AlphaFoldDB" id="A0A430FIT7"/>
<feature type="domain" description="DUF4143" evidence="2">
    <location>
        <begin position="227"/>
        <end position="406"/>
    </location>
</feature>
<evidence type="ECO:0000259" key="1">
    <source>
        <dbReference type="Pfam" id="PF13173"/>
    </source>
</evidence>
<dbReference type="OrthoDB" id="9804306at2"/>
<dbReference type="InterPro" id="IPR025420">
    <property type="entry name" value="DUF4143"/>
</dbReference>
<gene>
    <name evidence="3" type="ORF">D2E25_1350</name>
</gene>
<comment type="caution">
    <text evidence="3">The sequence shown here is derived from an EMBL/GenBank/DDBJ whole genome shotgun (WGS) entry which is preliminary data.</text>
</comment>
<dbReference type="Gene3D" id="3.40.50.300">
    <property type="entry name" value="P-loop containing nucleotide triphosphate hydrolases"/>
    <property type="match status" value="1"/>
</dbReference>
<accession>A0A430FIT7</accession>
<dbReference type="InterPro" id="IPR027417">
    <property type="entry name" value="P-loop_NTPase"/>
</dbReference>
<dbReference type="SUPFAM" id="SSF52540">
    <property type="entry name" value="P-loop containing nucleoside triphosphate hydrolases"/>
    <property type="match status" value="1"/>
</dbReference>
<evidence type="ECO:0000313" key="4">
    <source>
        <dbReference type="Proteomes" id="UP000287533"/>
    </source>
</evidence>
<keyword evidence="4" id="KW-1185">Reference proteome</keyword>
<proteinExistence type="predicted"/>
<evidence type="ECO:0000313" key="3">
    <source>
        <dbReference type="EMBL" id="RSX52779.1"/>
    </source>
</evidence>
<reference evidence="3 4" key="1">
    <citation type="submission" date="2018-09" db="EMBL/GenBank/DDBJ databases">
        <title>Characterization of the phylogenetic diversity of five novel species belonging to the genus Bifidobacterium.</title>
        <authorList>
            <person name="Lugli G.A."/>
            <person name="Duranti S."/>
            <person name="Milani C."/>
        </authorList>
    </citation>
    <scope>NUCLEOTIDE SEQUENCE [LARGE SCALE GENOMIC DNA]</scope>
    <source>
        <strain evidence="3 4">2034B</strain>
    </source>
</reference>
<protein>
    <submittedName>
        <fullName evidence="3">ATPase</fullName>
    </submittedName>
</protein>
<feature type="domain" description="AAA" evidence="1">
    <location>
        <begin position="22"/>
        <end position="155"/>
    </location>
</feature>
<dbReference type="PANTHER" id="PTHR33295">
    <property type="entry name" value="ATPASE"/>
    <property type="match status" value="1"/>
</dbReference>
<dbReference type="Proteomes" id="UP000287533">
    <property type="component" value="Unassembled WGS sequence"/>
</dbReference>
<evidence type="ECO:0000259" key="2">
    <source>
        <dbReference type="Pfam" id="PF13635"/>
    </source>
</evidence>
<dbReference type="PANTHER" id="PTHR33295:SF7">
    <property type="entry name" value="ATPASE"/>
    <property type="match status" value="1"/>
</dbReference>
<dbReference type="InterPro" id="IPR041682">
    <property type="entry name" value="AAA_14"/>
</dbReference>
<name>A0A430FIT7_9BIFI</name>